<protein>
    <submittedName>
        <fullName evidence="2">PCRF domain-containing protein</fullName>
    </submittedName>
</protein>
<feature type="non-terminal residue" evidence="2">
    <location>
        <position position="93"/>
    </location>
</feature>
<reference evidence="2 3" key="1">
    <citation type="journal article" date="2019" name="Nat. Microbiol.">
        <title>Mediterranean grassland soil C-N compound turnover is dependent on rainfall and depth, and is mediated by genomically divergent microorganisms.</title>
        <authorList>
            <person name="Diamond S."/>
            <person name="Andeer P.F."/>
            <person name="Li Z."/>
            <person name="Crits-Christoph A."/>
            <person name="Burstein D."/>
            <person name="Anantharaman K."/>
            <person name="Lane K.R."/>
            <person name="Thomas B.C."/>
            <person name="Pan C."/>
            <person name="Northen T.R."/>
            <person name="Banfield J.F."/>
        </authorList>
    </citation>
    <scope>NUCLEOTIDE SEQUENCE [LARGE SCALE GENOMIC DNA]</scope>
    <source>
        <strain evidence="2">WS_2</strain>
    </source>
</reference>
<dbReference type="SUPFAM" id="SSF75620">
    <property type="entry name" value="Release factor"/>
    <property type="match status" value="1"/>
</dbReference>
<comment type="caution">
    <text evidence="2">The sequence shown here is derived from an EMBL/GenBank/DDBJ whole genome shotgun (WGS) entry which is preliminary data.</text>
</comment>
<evidence type="ECO:0000313" key="2">
    <source>
        <dbReference type="EMBL" id="TMQ55916.1"/>
    </source>
</evidence>
<dbReference type="EMBL" id="VBOS01000194">
    <property type="protein sequence ID" value="TMQ55916.1"/>
    <property type="molecule type" value="Genomic_DNA"/>
</dbReference>
<dbReference type="AlphaFoldDB" id="A0A538SWZ6"/>
<dbReference type="GO" id="GO:0006415">
    <property type="term" value="P:translational termination"/>
    <property type="evidence" value="ECO:0007669"/>
    <property type="project" value="InterPro"/>
</dbReference>
<accession>A0A538SWZ6</accession>
<dbReference type="InterPro" id="IPR005139">
    <property type="entry name" value="PCRF"/>
</dbReference>
<evidence type="ECO:0000313" key="3">
    <source>
        <dbReference type="Proteomes" id="UP000317716"/>
    </source>
</evidence>
<dbReference type="Pfam" id="PF03462">
    <property type="entry name" value="PCRF"/>
    <property type="match status" value="1"/>
</dbReference>
<proteinExistence type="predicted"/>
<gene>
    <name evidence="2" type="ORF">E6K72_05810</name>
</gene>
<dbReference type="InterPro" id="IPR045853">
    <property type="entry name" value="Pep_chain_release_fac_I_sf"/>
</dbReference>
<organism evidence="2 3">
    <name type="scientific">Eiseniibacteriota bacterium</name>
    <dbReference type="NCBI Taxonomy" id="2212470"/>
    <lineage>
        <taxon>Bacteria</taxon>
        <taxon>Candidatus Eiseniibacteriota</taxon>
    </lineage>
</organism>
<dbReference type="Proteomes" id="UP000317716">
    <property type="component" value="Unassembled WGS sequence"/>
</dbReference>
<feature type="domain" description="Peptide chain release factor" evidence="1">
    <location>
        <begin position="2"/>
        <end position="91"/>
    </location>
</feature>
<dbReference type="Gene3D" id="1.20.58.410">
    <property type="entry name" value="Release factor"/>
    <property type="match status" value="1"/>
</dbReference>
<name>A0A538SWZ6_UNCEI</name>
<evidence type="ECO:0000259" key="1">
    <source>
        <dbReference type="Pfam" id="PF03462"/>
    </source>
</evidence>
<sequence>MSELEQRMAQPGFWDRPDEAQKTVVLLKRAKRTLEEWGARDQALRHLEELLELAEGEGDDQLLGDLSKDLEGVEAQVSELELRSLLSGEHDRL</sequence>